<reference evidence="3" key="1">
    <citation type="submission" date="2016-03" db="EMBL/GenBank/DDBJ databases">
        <title>Complete genome sequence of the type strain Actinoalloteichus hymeniacidonis DSM 45092.</title>
        <authorList>
            <person name="Schaffert L."/>
            <person name="Albersmeier A."/>
            <person name="Winkler A."/>
            <person name="Kalinowski J."/>
            <person name="Zotchev S."/>
            <person name="Ruckert C."/>
        </authorList>
    </citation>
    <scope>NUCLEOTIDE SEQUENCE [LARGE SCALE GENOMIC DNA]</scope>
    <source>
        <strain evidence="3">HPA177(T) (DSM 45092(T))</strain>
    </source>
</reference>
<name>A0AAC9HTW2_9PSEU</name>
<keyword evidence="3" id="KW-1185">Reference proteome</keyword>
<protein>
    <submittedName>
        <fullName evidence="2">Uncharacterized protein</fullName>
    </submittedName>
</protein>
<sequence length="170" mass="17757">MNMDSLLEWLLRIGVPAQVVSIGAEADDTWCVVREDGQGGEPAWEVFWREQGNRYDWARFTNENVACLYLFGRLSWTQAVRGVIGLPADAVSVPAKPQTAVPQAPLAAGTPGVAPVAGQPVPAGQPDSTGQPAPAGQPGAAQPDNDATPPTGIPTFTVAKDAKTASRLDG</sequence>
<dbReference type="KEGG" id="ahm:TL08_23570"/>
<accession>A0AAC9HTW2</accession>
<evidence type="ECO:0000313" key="3">
    <source>
        <dbReference type="Proteomes" id="UP000095210"/>
    </source>
</evidence>
<organism evidence="2 3">
    <name type="scientific">Actinoalloteichus hymeniacidonis</name>
    <dbReference type="NCBI Taxonomy" id="340345"/>
    <lineage>
        <taxon>Bacteria</taxon>
        <taxon>Bacillati</taxon>
        <taxon>Actinomycetota</taxon>
        <taxon>Actinomycetes</taxon>
        <taxon>Pseudonocardiales</taxon>
        <taxon>Pseudonocardiaceae</taxon>
        <taxon>Actinoalloteichus</taxon>
    </lineage>
</organism>
<feature type="compositionally biased region" description="Low complexity" evidence="1">
    <location>
        <begin position="104"/>
        <end position="143"/>
    </location>
</feature>
<gene>
    <name evidence="2" type="ORF">TL08_23570</name>
</gene>
<dbReference type="AlphaFoldDB" id="A0AAC9HTW2"/>
<proteinExistence type="predicted"/>
<feature type="region of interest" description="Disordered" evidence="1">
    <location>
        <begin position="97"/>
        <end position="170"/>
    </location>
</feature>
<evidence type="ECO:0000256" key="1">
    <source>
        <dbReference type="SAM" id="MobiDB-lite"/>
    </source>
</evidence>
<dbReference type="EMBL" id="CP014859">
    <property type="protein sequence ID" value="AOS65494.1"/>
    <property type="molecule type" value="Genomic_DNA"/>
</dbReference>
<dbReference type="Proteomes" id="UP000095210">
    <property type="component" value="Chromosome"/>
</dbReference>
<feature type="compositionally biased region" description="Basic and acidic residues" evidence="1">
    <location>
        <begin position="160"/>
        <end position="170"/>
    </location>
</feature>
<evidence type="ECO:0000313" key="2">
    <source>
        <dbReference type="EMBL" id="AOS65494.1"/>
    </source>
</evidence>